<feature type="transmembrane region" description="Helical" evidence="5">
    <location>
        <begin position="122"/>
        <end position="149"/>
    </location>
</feature>
<dbReference type="RefSeq" id="WP_189062746.1">
    <property type="nucleotide sequence ID" value="NZ_BMQG01000015.1"/>
</dbReference>
<accession>A0A8H9GSQ3</accession>
<dbReference type="InterPro" id="IPR007318">
    <property type="entry name" value="Phopholipid_MeTrfase"/>
</dbReference>
<dbReference type="Gene3D" id="1.20.120.1630">
    <property type="match status" value="1"/>
</dbReference>
<feature type="transmembrane region" description="Helical" evidence="5">
    <location>
        <begin position="70"/>
        <end position="88"/>
    </location>
</feature>
<evidence type="ECO:0008006" key="8">
    <source>
        <dbReference type="Google" id="ProtNLM"/>
    </source>
</evidence>
<evidence type="ECO:0000256" key="2">
    <source>
        <dbReference type="ARBA" id="ARBA00022692"/>
    </source>
</evidence>
<evidence type="ECO:0000256" key="4">
    <source>
        <dbReference type="ARBA" id="ARBA00023136"/>
    </source>
</evidence>
<name>A0A8H9GSQ3_9DEIO</name>
<evidence type="ECO:0000256" key="3">
    <source>
        <dbReference type="ARBA" id="ARBA00022989"/>
    </source>
</evidence>
<keyword evidence="2 5" id="KW-0812">Transmembrane</keyword>
<dbReference type="Pfam" id="PF04191">
    <property type="entry name" value="PEMT"/>
    <property type="match status" value="1"/>
</dbReference>
<organism evidence="6 7">
    <name type="scientific">Deinococcus arenae</name>
    <dbReference type="NCBI Taxonomy" id="1452751"/>
    <lineage>
        <taxon>Bacteria</taxon>
        <taxon>Thermotogati</taxon>
        <taxon>Deinococcota</taxon>
        <taxon>Deinococci</taxon>
        <taxon>Deinococcales</taxon>
        <taxon>Deinococcaceae</taxon>
        <taxon>Deinococcus</taxon>
    </lineage>
</organism>
<keyword evidence="3 5" id="KW-1133">Transmembrane helix</keyword>
<protein>
    <recommendedName>
        <fullName evidence="8">Isoprenylcysteine carboxyl methyltransferase</fullName>
    </recommendedName>
</protein>
<comment type="caution">
    <text evidence="6">The sequence shown here is derived from an EMBL/GenBank/DDBJ whole genome shotgun (WGS) entry which is preliminary data.</text>
</comment>
<evidence type="ECO:0000313" key="6">
    <source>
        <dbReference type="EMBL" id="GGM54532.1"/>
    </source>
</evidence>
<dbReference type="EMBL" id="BMQG01000015">
    <property type="protein sequence ID" value="GGM54532.1"/>
    <property type="molecule type" value="Genomic_DNA"/>
</dbReference>
<evidence type="ECO:0000256" key="5">
    <source>
        <dbReference type="SAM" id="Phobius"/>
    </source>
</evidence>
<dbReference type="Proteomes" id="UP000600547">
    <property type="component" value="Unassembled WGS sequence"/>
</dbReference>
<evidence type="ECO:0000313" key="7">
    <source>
        <dbReference type="Proteomes" id="UP000600547"/>
    </source>
</evidence>
<comment type="subcellular location">
    <subcellularLocation>
        <location evidence="1">Endomembrane system</location>
        <topology evidence="1">Multi-pass membrane protein</topology>
    </subcellularLocation>
</comment>
<keyword evidence="7" id="KW-1185">Reference proteome</keyword>
<proteinExistence type="predicted"/>
<reference evidence="7" key="1">
    <citation type="journal article" date="2019" name="Int. J. Syst. Evol. Microbiol.">
        <title>The Global Catalogue of Microorganisms (GCM) 10K type strain sequencing project: providing services to taxonomists for standard genome sequencing and annotation.</title>
        <authorList>
            <consortium name="The Broad Institute Genomics Platform"/>
            <consortium name="The Broad Institute Genome Sequencing Center for Infectious Disease"/>
            <person name="Wu L."/>
            <person name="Ma J."/>
        </authorList>
    </citation>
    <scope>NUCLEOTIDE SEQUENCE [LARGE SCALE GENOMIC DNA]</scope>
    <source>
        <strain evidence="7">JCM 31047</strain>
    </source>
</reference>
<dbReference type="AlphaFoldDB" id="A0A8H9GSQ3"/>
<keyword evidence="4 5" id="KW-0472">Membrane</keyword>
<dbReference type="GO" id="GO:0012505">
    <property type="term" value="C:endomembrane system"/>
    <property type="evidence" value="ECO:0007669"/>
    <property type="project" value="UniProtKB-SubCell"/>
</dbReference>
<evidence type="ECO:0000256" key="1">
    <source>
        <dbReference type="ARBA" id="ARBA00004127"/>
    </source>
</evidence>
<feature type="transmembrane region" description="Helical" evidence="5">
    <location>
        <begin position="39"/>
        <end position="58"/>
    </location>
</feature>
<gene>
    <name evidence="6" type="ORF">GCM10008956_33010</name>
</gene>
<sequence>MTWGVWNLLAFVACFGAFTWAMQGGLFRTTDQTSPDLTLIRVLGALSMAAQFLTLLLARQANDLRAAAGFVLYAGALALFAWAARTIWHQRLTLAFADDEPAHLETRGPYQWIRHPFYTAYVLGWLAGVLATGHLALLTTVLVMSALYVRAARQEELKFARSALSGAYTSYRQRTGMFIPNLWPRTGDTR</sequence>